<dbReference type="PANTHER" id="PTHR33910">
    <property type="entry name" value="PROTEIN TRANSLOCASE SUBUNIT SECE"/>
    <property type="match status" value="1"/>
</dbReference>
<dbReference type="KEGG" id="thyd:TTHT_1431"/>
<dbReference type="GO" id="GO:0043952">
    <property type="term" value="P:protein transport by the Sec complex"/>
    <property type="evidence" value="ECO:0007669"/>
    <property type="project" value="UniProtKB-UniRule"/>
</dbReference>
<comment type="subunit">
    <text evidence="9">Component of the Sec protein translocase complex. Heterotrimer consisting of SecY, SecE and SecG subunits. The heterotrimers can form oligomers, although 1 heterotrimer is thought to be able to translocate proteins. Interacts with the ribosome. Interacts with SecDF, and other proteins may be involved. Interacts with SecA.</text>
</comment>
<evidence type="ECO:0000256" key="4">
    <source>
        <dbReference type="ARBA" id="ARBA00022692"/>
    </source>
</evidence>
<keyword evidence="8 9" id="KW-0472">Membrane</keyword>
<comment type="function">
    <text evidence="9">Essential subunit of the Sec protein translocation channel SecYEG. Clamps together the 2 halves of SecY. May contact the channel plug during translocation.</text>
</comment>
<reference evidence="10 11" key="1">
    <citation type="journal article" date="2012" name="Extremophiles">
        <title>Thermotomaculum hydrothermale gen. nov., sp. nov., a novel heterotrophic thermophile within the phylum Acidobacteria from a deep-sea hydrothermal vent chimney in the Southern Okinawa Trough.</title>
        <authorList>
            <person name="Izumi H."/>
            <person name="Nunoura T."/>
            <person name="Miyazaki M."/>
            <person name="Mino S."/>
            <person name="Toki T."/>
            <person name="Takai K."/>
            <person name="Sako Y."/>
            <person name="Sawabe T."/>
            <person name="Nakagawa S."/>
        </authorList>
    </citation>
    <scope>NUCLEOTIDE SEQUENCE [LARGE SCALE GENOMIC DNA]</scope>
    <source>
        <strain evidence="10 11">AC55</strain>
    </source>
</reference>
<dbReference type="NCBIfam" id="TIGR00964">
    <property type="entry name" value="secE_bact"/>
    <property type="match status" value="1"/>
</dbReference>
<organism evidence="10 11">
    <name type="scientific">Thermotomaculum hydrothermale</name>
    <dbReference type="NCBI Taxonomy" id="981385"/>
    <lineage>
        <taxon>Bacteria</taxon>
        <taxon>Pseudomonadati</taxon>
        <taxon>Acidobacteriota</taxon>
        <taxon>Holophagae</taxon>
        <taxon>Thermotomaculales</taxon>
        <taxon>Thermotomaculaceae</taxon>
        <taxon>Thermotomaculum</taxon>
    </lineage>
</organism>
<dbReference type="Gene3D" id="1.20.5.1030">
    <property type="entry name" value="Preprotein translocase secy subunit"/>
    <property type="match status" value="1"/>
</dbReference>
<dbReference type="InterPro" id="IPR038379">
    <property type="entry name" value="SecE_sf"/>
</dbReference>
<evidence type="ECO:0000256" key="7">
    <source>
        <dbReference type="ARBA" id="ARBA00023010"/>
    </source>
</evidence>
<keyword evidence="4 9" id="KW-0812">Transmembrane</keyword>
<keyword evidence="2 9" id="KW-0813">Transport</keyword>
<dbReference type="AlphaFoldDB" id="A0A7R6PFT8"/>
<evidence type="ECO:0000256" key="9">
    <source>
        <dbReference type="HAMAP-Rule" id="MF_00422"/>
    </source>
</evidence>
<dbReference type="Proteomes" id="UP000595564">
    <property type="component" value="Chromosome"/>
</dbReference>
<accession>A0A7R6PFT8</accession>
<feature type="transmembrane region" description="Helical" evidence="9">
    <location>
        <begin position="30"/>
        <end position="50"/>
    </location>
</feature>
<gene>
    <name evidence="9 10" type="primary">secE</name>
    <name evidence="10" type="ORF">TTHT_1431</name>
</gene>
<dbReference type="GO" id="GO:0065002">
    <property type="term" value="P:intracellular protein transmembrane transport"/>
    <property type="evidence" value="ECO:0007669"/>
    <property type="project" value="UniProtKB-UniRule"/>
</dbReference>
<evidence type="ECO:0000256" key="3">
    <source>
        <dbReference type="ARBA" id="ARBA00022475"/>
    </source>
</evidence>
<keyword evidence="7 9" id="KW-0811">Translocation</keyword>
<keyword evidence="5 9" id="KW-0653">Protein transport</keyword>
<evidence type="ECO:0000256" key="6">
    <source>
        <dbReference type="ARBA" id="ARBA00022989"/>
    </source>
</evidence>
<dbReference type="HAMAP" id="MF_00422">
    <property type="entry name" value="SecE"/>
    <property type="match status" value="1"/>
</dbReference>
<dbReference type="RefSeq" id="WP_201327244.1">
    <property type="nucleotide sequence ID" value="NZ_AP017470.1"/>
</dbReference>
<dbReference type="GO" id="GO:0006605">
    <property type="term" value="P:protein targeting"/>
    <property type="evidence" value="ECO:0007669"/>
    <property type="project" value="UniProtKB-UniRule"/>
</dbReference>
<evidence type="ECO:0000256" key="8">
    <source>
        <dbReference type="ARBA" id="ARBA00023136"/>
    </source>
</evidence>
<proteinExistence type="inferred from homology"/>
<name>A0A7R6PFT8_9BACT</name>
<keyword evidence="6 9" id="KW-1133">Transmembrane helix</keyword>
<evidence type="ECO:0000256" key="5">
    <source>
        <dbReference type="ARBA" id="ARBA00022927"/>
    </source>
</evidence>
<dbReference type="Pfam" id="PF00584">
    <property type="entry name" value="SecE"/>
    <property type="match status" value="1"/>
</dbReference>
<dbReference type="InterPro" id="IPR005807">
    <property type="entry name" value="SecE_bac"/>
</dbReference>
<dbReference type="InterPro" id="IPR001901">
    <property type="entry name" value="Translocase_SecE/Sec61-g"/>
</dbReference>
<sequence length="68" mass="7705">MAKKLANFVQWLKDSWKELKRVTWPTKDDVIATTIAVIVLTVVFSAAIYASDKVISTVVEYIYRVLGT</sequence>
<dbReference type="PANTHER" id="PTHR33910:SF1">
    <property type="entry name" value="PROTEIN TRANSLOCASE SUBUNIT SECE"/>
    <property type="match status" value="1"/>
</dbReference>
<evidence type="ECO:0000256" key="1">
    <source>
        <dbReference type="ARBA" id="ARBA00004370"/>
    </source>
</evidence>
<dbReference type="EMBL" id="AP017470">
    <property type="protein sequence ID" value="BBB32943.1"/>
    <property type="molecule type" value="Genomic_DNA"/>
</dbReference>
<evidence type="ECO:0000313" key="10">
    <source>
        <dbReference type="EMBL" id="BBB32943.1"/>
    </source>
</evidence>
<dbReference type="GO" id="GO:0008320">
    <property type="term" value="F:protein transmembrane transporter activity"/>
    <property type="evidence" value="ECO:0007669"/>
    <property type="project" value="UniProtKB-UniRule"/>
</dbReference>
<keyword evidence="11" id="KW-1185">Reference proteome</keyword>
<evidence type="ECO:0000256" key="2">
    <source>
        <dbReference type="ARBA" id="ARBA00022448"/>
    </source>
</evidence>
<comment type="subcellular location">
    <subcellularLocation>
        <location evidence="9">Cell membrane</location>
        <topology evidence="9">Single-pass membrane protein</topology>
    </subcellularLocation>
    <subcellularLocation>
        <location evidence="1">Membrane</location>
    </subcellularLocation>
</comment>
<comment type="similarity">
    <text evidence="9">Belongs to the SecE/SEC61-gamma family.</text>
</comment>
<dbReference type="GO" id="GO:0005886">
    <property type="term" value="C:plasma membrane"/>
    <property type="evidence" value="ECO:0007669"/>
    <property type="project" value="UniProtKB-SubCell"/>
</dbReference>
<dbReference type="GO" id="GO:0009306">
    <property type="term" value="P:protein secretion"/>
    <property type="evidence" value="ECO:0007669"/>
    <property type="project" value="UniProtKB-UniRule"/>
</dbReference>
<protein>
    <recommendedName>
        <fullName evidence="9">Protein translocase subunit SecE</fullName>
    </recommendedName>
</protein>
<keyword evidence="3 9" id="KW-1003">Cell membrane</keyword>
<evidence type="ECO:0000313" key="11">
    <source>
        <dbReference type="Proteomes" id="UP000595564"/>
    </source>
</evidence>